<accession>A0A6C0U6R7</accession>
<keyword evidence="4 7" id="KW-0418">Kinase</keyword>
<evidence type="ECO:0000256" key="3">
    <source>
        <dbReference type="ARBA" id="ARBA00022741"/>
    </source>
</evidence>
<dbReference type="AlphaFoldDB" id="A0A6C0U6R7"/>
<dbReference type="GO" id="GO:0004674">
    <property type="term" value="F:protein serine/threonine kinase activity"/>
    <property type="evidence" value="ECO:0007669"/>
    <property type="project" value="UniProtKB-KW"/>
</dbReference>
<sequence length="480" mass="53384">MAIEDRIGPYRMLRLIRRGGQGSIFLGFDDRLQRRIAAKLYTLPADREQSKRALREAQLVASLDSPRVVQVYDVIVSSGHLAMVMEYVPGCDLEELLNRCELCLASMLAIATDITAALAVARQSRIVHGDLKPSNVLVAPDGRIKLTDFGIAGNHGALHDRRGSFACLSPEHVLGQPLDVRSDLFALGCLMYRMLSGRHPFLHEGRLDGQALLHRMPAPLPAGLPDGTPLPVELAQMVDGLLAKDPAERPQNTHSVRQQLSAIASAIPRTLKFPLVEEARVAFREETADELPLQIPPGLRSHGRSRMPLRPGQWALFGFGRHWRRSQWLGAAAGLALVVALSLTWFWPRANYVFVPSPQWRYDGNSDLPAGTDTLWLLQQLHQLSLQADPSLRFSGEAPVFRSTKVDRSLAALRRPPPPEHLLISLNCQAGICVLGLERQRENWQRYRQALLLPGAPASHWREVMDVTVQQLYGSSPRLL</sequence>
<evidence type="ECO:0000256" key="1">
    <source>
        <dbReference type="ARBA" id="ARBA00012513"/>
    </source>
</evidence>
<dbReference type="Gene3D" id="3.30.200.20">
    <property type="entry name" value="Phosphorylase Kinase, domain 1"/>
    <property type="match status" value="1"/>
</dbReference>
<dbReference type="Proteomes" id="UP000477680">
    <property type="component" value="Chromosome"/>
</dbReference>
<dbReference type="InterPro" id="IPR000719">
    <property type="entry name" value="Prot_kinase_dom"/>
</dbReference>
<gene>
    <name evidence="7" type="ORF">G3T16_15810</name>
</gene>
<dbReference type="EMBL" id="CP048711">
    <property type="protein sequence ID" value="QIB66637.1"/>
    <property type="molecule type" value="Genomic_DNA"/>
</dbReference>
<dbReference type="Gene3D" id="1.10.510.10">
    <property type="entry name" value="Transferase(Phosphotransferase) domain 1"/>
    <property type="match status" value="1"/>
</dbReference>
<dbReference type="InterPro" id="IPR050660">
    <property type="entry name" value="NEK_Ser/Thr_kinase"/>
</dbReference>
<proteinExistence type="predicted"/>
<keyword evidence="7" id="KW-0723">Serine/threonine-protein kinase</keyword>
<keyword evidence="5" id="KW-0067">ATP-binding</keyword>
<dbReference type="KEGG" id="kim:G3T16_15810"/>
<evidence type="ECO:0000256" key="2">
    <source>
        <dbReference type="ARBA" id="ARBA00022679"/>
    </source>
</evidence>
<protein>
    <recommendedName>
        <fullName evidence="1">non-specific serine/threonine protein kinase</fullName>
        <ecNumber evidence="1">2.7.11.1</ecNumber>
    </recommendedName>
</protein>
<dbReference type="SMART" id="SM00220">
    <property type="entry name" value="S_TKc"/>
    <property type="match status" value="1"/>
</dbReference>
<reference evidence="7 8" key="1">
    <citation type="submission" date="2020-02" db="EMBL/GenBank/DDBJ databases">
        <title>Genome sequencing for Kineobactrum sp. M2.</title>
        <authorList>
            <person name="Park S.-J."/>
        </authorList>
    </citation>
    <scope>NUCLEOTIDE SEQUENCE [LARGE SCALE GENOMIC DNA]</scope>
    <source>
        <strain evidence="7 8">M2</strain>
    </source>
</reference>
<dbReference type="GO" id="GO:0005524">
    <property type="term" value="F:ATP binding"/>
    <property type="evidence" value="ECO:0007669"/>
    <property type="project" value="UniProtKB-KW"/>
</dbReference>
<feature type="domain" description="Protein kinase" evidence="6">
    <location>
        <begin position="10"/>
        <end position="261"/>
    </location>
</feature>
<dbReference type="SUPFAM" id="SSF56112">
    <property type="entry name" value="Protein kinase-like (PK-like)"/>
    <property type="match status" value="1"/>
</dbReference>
<dbReference type="InterPro" id="IPR011009">
    <property type="entry name" value="Kinase-like_dom_sf"/>
</dbReference>
<dbReference type="InterPro" id="IPR008271">
    <property type="entry name" value="Ser/Thr_kinase_AS"/>
</dbReference>
<organism evidence="7 8">
    <name type="scientific">Kineobactrum salinum</name>
    <dbReference type="NCBI Taxonomy" id="2708301"/>
    <lineage>
        <taxon>Bacteria</taxon>
        <taxon>Pseudomonadati</taxon>
        <taxon>Pseudomonadota</taxon>
        <taxon>Gammaproteobacteria</taxon>
        <taxon>Cellvibrionales</taxon>
        <taxon>Halieaceae</taxon>
        <taxon>Kineobactrum</taxon>
    </lineage>
</organism>
<evidence type="ECO:0000313" key="8">
    <source>
        <dbReference type="Proteomes" id="UP000477680"/>
    </source>
</evidence>
<dbReference type="EC" id="2.7.11.1" evidence="1"/>
<evidence type="ECO:0000259" key="6">
    <source>
        <dbReference type="PROSITE" id="PS50011"/>
    </source>
</evidence>
<dbReference type="PROSITE" id="PS00108">
    <property type="entry name" value="PROTEIN_KINASE_ST"/>
    <property type="match status" value="1"/>
</dbReference>
<keyword evidence="8" id="KW-1185">Reference proteome</keyword>
<evidence type="ECO:0000313" key="7">
    <source>
        <dbReference type="EMBL" id="QIB66637.1"/>
    </source>
</evidence>
<keyword evidence="2" id="KW-0808">Transferase</keyword>
<dbReference type="PANTHER" id="PTHR43671">
    <property type="entry name" value="SERINE/THREONINE-PROTEIN KINASE NEK"/>
    <property type="match status" value="1"/>
</dbReference>
<evidence type="ECO:0000256" key="5">
    <source>
        <dbReference type="ARBA" id="ARBA00022840"/>
    </source>
</evidence>
<evidence type="ECO:0000256" key="4">
    <source>
        <dbReference type="ARBA" id="ARBA00022777"/>
    </source>
</evidence>
<keyword evidence="3" id="KW-0547">Nucleotide-binding</keyword>
<dbReference type="RefSeq" id="WP_163496071.1">
    <property type="nucleotide sequence ID" value="NZ_CP048711.1"/>
</dbReference>
<dbReference type="PANTHER" id="PTHR43671:SF13">
    <property type="entry name" value="SERINE_THREONINE-PROTEIN KINASE NEK2"/>
    <property type="match status" value="1"/>
</dbReference>
<name>A0A6C0U6R7_9GAMM</name>
<dbReference type="Pfam" id="PF00069">
    <property type="entry name" value="Pkinase"/>
    <property type="match status" value="1"/>
</dbReference>
<dbReference type="PROSITE" id="PS50011">
    <property type="entry name" value="PROTEIN_KINASE_DOM"/>
    <property type="match status" value="1"/>
</dbReference>
<dbReference type="CDD" id="cd14014">
    <property type="entry name" value="STKc_PknB_like"/>
    <property type="match status" value="1"/>
</dbReference>